<dbReference type="Proteomes" id="UP001257277">
    <property type="component" value="Unassembled WGS sequence"/>
</dbReference>
<gene>
    <name evidence="1" type="ORF">RQM59_05910</name>
</gene>
<comment type="caution">
    <text evidence="1">The sequence shown here is derived from an EMBL/GenBank/DDBJ whole genome shotgun (WGS) entry which is preliminary data.</text>
</comment>
<name>A0ABU3LDX0_9FLAO</name>
<proteinExistence type="predicted"/>
<reference evidence="1 2" key="1">
    <citation type="submission" date="2023-09" db="EMBL/GenBank/DDBJ databases">
        <title>Novel taxa isolated from Blanes Bay.</title>
        <authorList>
            <person name="Rey-Velasco X."/>
            <person name="Lucena T."/>
        </authorList>
    </citation>
    <scope>NUCLEOTIDE SEQUENCE [LARGE SCALE GENOMIC DNA]</scope>
    <source>
        <strain evidence="1 2">S356</strain>
    </source>
</reference>
<protein>
    <submittedName>
        <fullName evidence="1">Uncharacterized protein</fullName>
    </submittedName>
</protein>
<sequence>MRQTLFRNFKPGEANKYPKNFDIITVESYHNISKKEIHLEIPMPNKRFKVFSALNTSGSHGKQITIIINDGTPNRYRVPGAAKKFMLEFDFGFDDLLNSEHNPLIIDDVAQKLDVVIIHDDMTIFMDTEDRKAHYDKLAKENTHFDKDNFNFEEEPKESGGGVIIGGP</sequence>
<evidence type="ECO:0000313" key="1">
    <source>
        <dbReference type="EMBL" id="MDT7831906.1"/>
    </source>
</evidence>
<dbReference type="RefSeq" id="WP_349241161.1">
    <property type="nucleotide sequence ID" value="NZ_JAVTTO010000002.1"/>
</dbReference>
<keyword evidence="2" id="KW-1185">Reference proteome</keyword>
<organism evidence="1 2">
    <name type="scientific">Asprobacillus argus</name>
    <dbReference type="NCBI Taxonomy" id="3076534"/>
    <lineage>
        <taxon>Bacteria</taxon>
        <taxon>Pseudomonadati</taxon>
        <taxon>Bacteroidota</taxon>
        <taxon>Flavobacteriia</taxon>
        <taxon>Flavobacteriales</taxon>
        <taxon>Flavobacteriaceae</taxon>
        <taxon>Asprobacillus</taxon>
    </lineage>
</organism>
<dbReference type="EMBL" id="JAVTTO010000002">
    <property type="protein sequence ID" value="MDT7831906.1"/>
    <property type="molecule type" value="Genomic_DNA"/>
</dbReference>
<accession>A0ABU3LDX0</accession>
<evidence type="ECO:0000313" key="2">
    <source>
        <dbReference type="Proteomes" id="UP001257277"/>
    </source>
</evidence>